<feature type="transmembrane region" description="Helical" evidence="1">
    <location>
        <begin position="340"/>
        <end position="363"/>
    </location>
</feature>
<keyword evidence="1" id="KW-0472">Membrane</keyword>
<evidence type="ECO:0000256" key="1">
    <source>
        <dbReference type="SAM" id="Phobius"/>
    </source>
</evidence>
<dbReference type="GeneID" id="106814416"/>
<reference evidence="3" key="1">
    <citation type="submission" date="2025-08" db="UniProtKB">
        <authorList>
            <consortium name="RefSeq"/>
        </authorList>
    </citation>
    <scope>IDENTIFICATION</scope>
</reference>
<keyword evidence="1" id="KW-1133">Transmembrane helix</keyword>
<accession>A0ABM1EPU6</accession>
<evidence type="ECO:0000313" key="3">
    <source>
        <dbReference type="RefSeq" id="XP_014674217.1"/>
    </source>
</evidence>
<sequence>MHLPKVLQQRAASDRGLVTYIQVNRDRCPAMLKVPSNKWLLHIYSLDVMKRADKMKASITSVLGSILKSDSTRKVAKKLAGHVKNAAAWCTNIGNEYGQVLISVMAVGEGRNLRLLCQGSSSRYSVAAEPPPQLMYVDRDCCTENDFHEYWPELQVRLDIWHFMRRFARGCTTKTHPLYAMFMRQLGACIFEWDAGDLPSLVQARKQESSSHHKDAQALANLKLDELAMYCRRKTRGVEQTTELLVDLICAYKASNRNDTTGVPLIDPVVMDEIWRQQCRHIPCIQDTDNVQLYTKLAVVDKGVVKLTQYRCARVLSSLPNAFIPVLNAEIVVLAYFNPLIAYVLVHISCILVHLRMYLIYFISGTTMNATHFQAMLLDGICRWNADRERDAVNADRANVIQL</sequence>
<dbReference type="PANTHER" id="PTHR24401:SF29">
    <property type="entry name" value="SI:CH211-243P7.3-RELATED"/>
    <property type="match status" value="1"/>
</dbReference>
<keyword evidence="2" id="KW-1185">Reference proteome</keyword>
<gene>
    <name evidence="3" type="primary">LOC106814416</name>
</gene>
<name>A0ABM1EPU6_PRICU</name>
<proteinExistence type="predicted"/>
<keyword evidence="1" id="KW-0812">Transmembrane</keyword>
<dbReference type="Proteomes" id="UP000695022">
    <property type="component" value="Unplaced"/>
</dbReference>
<organism evidence="2 3">
    <name type="scientific">Priapulus caudatus</name>
    <name type="common">Priapulid worm</name>
    <dbReference type="NCBI Taxonomy" id="37621"/>
    <lineage>
        <taxon>Eukaryota</taxon>
        <taxon>Metazoa</taxon>
        <taxon>Ecdysozoa</taxon>
        <taxon>Scalidophora</taxon>
        <taxon>Priapulida</taxon>
        <taxon>Priapulimorpha</taxon>
        <taxon>Priapulimorphida</taxon>
        <taxon>Priapulidae</taxon>
        <taxon>Priapulus</taxon>
    </lineage>
</organism>
<dbReference type="PANTHER" id="PTHR24401">
    <property type="entry name" value="SI:CH211-243P7.3-RELATED"/>
    <property type="match status" value="1"/>
</dbReference>
<evidence type="ECO:0000313" key="2">
    <source>
        <dbReference type="Proteomes" id="UP000695022"/>
    </source>
</evidence>
<dbReference type="RefSeq" id="XP_014674217.1">
    <property type="nucleotide sequence ID" value="XM_014818731.1"/>
</dbReference>
<protein>
    <submittedName>
        <fullName evidence="3">Uncharacterized protein LOC106814416</fullName>
    </submittedName>
</protein>